<feature type="compositionally biased region" description="Polar residues" evidence="10">
    <location>
        <begin position="532"/>
        <end position="543"/>
    </location>
</feature>
<dbReference type="InterPro" id="IPR035906">
    <property type="entry name" value="MetI-like_sf"/>
</dbReference>
<evidence type="ECO:0000256" key="5">
    <source>
        <dbReference type="ARBA" id="ARBA00022692"/>
    </source>
</evidence>
<comment type="similarity">
    <text evidence="2">Belongs to the binding-protein-dependent transport system permease family. HisMQ subfamily.</text>
</comment>
<feature type="transmembrane region" description="Helical" evidence="9">
    <location>
        <begin position="393"/>
        <end position="416"/>
    </location>
</feature>
<sequence>MKGNQGLLKKIITVILFALLLIPFNMIVGAENKQEKDIHWDQLQDDLEEPGVLKVGMEANYSPFNWSQPTHDNGALAITNSKGEFANGYDVHIAKKLAQKLGLKLEIVKLEWDGLPPALNSGKVDAIIAGMSVTPDRKKEIDFSNNYYESQMVLVVRQESDYAQAQSLADLSGAKVTAQLNTFHYSLIDQIPDVQKKTALDSFPTMISSVLSGKIDAYVSEEPGAMAAVAANSDLTYLKFTEGKGFDLSQVDTGIAIGLRKGSSLVQPINQVLADIHEEERNSLMKEMVKLNQGQENLSFWQDVQGLWTTYGGQFIRGALNTLFIALFATIVGSIIGLAIAVVRSMKNLFHKGRPSYYLFKLVDFLLVAYIEIFRGTPMMVQAMLIFYGLKLFFNIDLSSMTAALFIVSINTGAYLSEVMRGGIHGVDKGQYEGAKAIGMSHGQTMRHVVLPQAVLSILPTLGNEFVINIKDTSVLNVIAVTELFFVSKSVAGSTYQTFQTFLITSMIYFVLTFTTTRILNLIEKKMSGSDSYTVKQSSSTDSVKGVKTHD</sequence>
<keyword evidence="8 9" id="KW-0472">Membrane</keyword>
<dbReference type="SMART" id="SM00062">
    <property type="entry name" value="PBPb"/>
    <property type="match status" value="1"/>
</dbReference>
<dbReference type="InterPro" id="IPR000515">
    <property type="entry name" value="MetI-like"/>
</dbReference>
<dbReference type="Gene3D" id="1.10.3720.10">
    <property type="entry name" value="MetI-like"/>
    <property type="match status" value="1"/>
</dbReference>
<feature type="transmembrane region" description="Helical" evidence="9">
    <location>
        <begin position="323"/>
        <end position="343"/>
    </location>
</feature>
<dbReference type="STRING" id="120956.SAMN05421791_10272"/>
<dbReference type="EMBL" id="FNCK01000002">
    <property type="protein sequence ID" value="SDF97287.1"/>
    <property type="molecule type" value="Genomic_DNA"/>
</dbReference>
<name>A0A1G7QFG2_9LACT</name>
<feature type="transmembrane region" description="Helical" evidence="9">
    <location>
        <begin position="355"/>
        <end position="373"/>
    </location>
</feature>
<proteinExistence type="inferred from homology"/>
<evidence type="ECO:0000256" key="3">
    <source>
        <dbReference type="ARBA" id="ARBA00022448"/>
    </source>
</evidence>
<dbReference type="SUPFAM" id="SSF161098">
    <property type="entry name" value="MetI-like"/>
    <property type="match status" value="1"/>
</dbReference>
<dbReference type="GO" id="GO:0022857">
    <property type="term" value="F:transmembrane transporter activity"/>
    <property type="evidence" value="ECO:0007669"/>
    <property type="project" value="InterPro"/>
</dbReference>
<evidence type="ECO:0000256" key="7">
    <source>
        <dbReference type="ARBA" id="ARBA00022989"/>
    </source>
</evidence>
<protein>
    <submittedName>
        <fullName evidence="12">Putative lysine transport system permease protein</fullName>
    </submittedName>
</protein>
<dbReference type="GO" id="GO:0006865">
    <property type="term" value="P:amino acid transport"/>
    <property type="evidence" value="ECO:0007669"/>
    <property type="project" value="UniProtKB-KW"/>
</dbReference>
<evidence type="ECO:0000256" key="9">
    <source>
        <dbReference type="RuleBase" id="RU363032"/>
    </source>
</evidence>
<feature type="domain" description="ABC transmembrane type-1" evidence="11">
    <location>
        <begin position="319"/>
        <end position="520"/>
    </location>
</feature>
<keyword evidence="13" id="KW-1185">Reference proteome</keyword>
<dbReference type="NCBIfam" id="TIGR01726">
    <property type="entry name" value="HEQRo_perm_3TM"/>
    <property type="match status" value="1"/>
</dbReference>
<dbReference type="SUPFAM" id="SSF53850">
    <property type="entry name" value="Periplasmic binding protein-like II"/>
    <property type="match status" value="1"/>
</dbReference>
<dbReference type="Gene3D" id="3.40.190.10">
    <property type="entry name" value="Periplasmic binding protein-like II"/>
    <property type="match status" value="2"/>
</dbReference>
<organism evidence="12 13">
    <name type="scientific">Facklamia miroungae</name>
    <dbReference type="NCBI Taxonomy" id="120956"/>
    <lineage>
        <taxon>Bacteria</taxon>
        <taxon>Bacillati</taxon>
        <taxon>Bacillota</taxon>
        <taxon>Bacilli</taxon>
        <taxon>Lactobacillales</taxon>
        <taxon>Aerococcaceae</taxon>
        <taxon>Facklamia</taxon>
    </lineage>
</organism>
<dbReference type="PANTHER" id="PTHR30614">
    <property type="entry name" value="MEMBRANE COMPONENT OF AMINO ACID ABC TRANSPORTER"/>
    <property type="match status" value="1"/>
</dbReference>
<dbReference type="CDD" id="cd06261">
    <property type="entry name" value="TM_PBP2"/>
    <property type="match status" value="1"/>
</dbReference>
<keyword evidence="7 9" id="KW-1133">Transmembrane helix</keyword>
<dbReference type="Pfam" id="PF00528">
    <property type="entry name" value="BPD_transp_1"/>
    <property type="match status" value="1"/>
</dbReference>
<evidence type="ECO:0000256" key="2">
    <source>
        <dbReference type="ARBA" id="ARBA00010072"/>
    </source>
</evidence>
<evidence type="ECO:0000256" key="4">
    <source>
        <dbReference type="ARBA" id="ARBA00022475"/>
    </source>
</evidence>
<dbReference type="PROSITE" id="PS50928">
    <property type="entry name" value="ABC_TM1"/>
    <property type="match status" value="1"/>
</dbReference>
<reference evidence="12 13" key="1">
    <citation type="submission" date="2016-10" db="EMBL/GenBank/DDBJ databases">
        <authorList>
            <person name="de Groot N.N."/>
        </authorList>
    </citation>
    <scope>NUCLEOTIDE SEQUENCE [LARGE SCALE GENOMIC DNA]</scope>
    <source>
        <strain evidence="12 13">ATCC BAA-466</strain>
    </source>
</reference>
<evidence type="ECO:0000313" key="12">
    <source>
        <dbReference type="EMBL" id="SDF97287.1"/>
    </source>
</evidence>
<dbReference type="Proteomes" id="UP000199708">
    <property type="component" value="Unassembled WGS sequence"/>
</dbReference>
<feature type="transmembrane region" description="Helical" evidence="9">
    <location>
        <begin position="475"/>
        <end position="496"/>
    </location>
</feature>
<gene>
    <name evidence="12" type="ORF">SAMN05421791_10272</name>
</gene>
<dbReference type="InterPro" id="IPR010065">
    <property type="entry name" value="AA_ABC_transptr_permease_3TM"/>
</dbReference>
<dbReference type="Pfam" id="PF00497">
    <property type="entry name" value="SBP_bac_3"/>
    <property type="match status" value="1"/>
</dbReference>
<keyword evidence="4" id="KW-1003">Cell membrane</keyword>
<accession>A0A1G7QFG2</accession>
<evidence type="ECO:0000259" key="11">
    <source>
        <dbReference type="PROSITE" id="PS50928"/>
    </source>
</evidence>
<dbReference type="InterPro" id="IPR043429">
    <property type="entry name" value="ArtM/GltK/GlnP/TcyL/YhdX-like"/>
</dbReference>
<dbReference type="PANTHER" id="PTHR30614:SF20">
    <property type="entry name" value="GLUTAMINE TRANSPORT SYSTEM PERMEASE PROTEIN GLNP"/>
    <property type="match status" value="1"/>
</dbReference>
<dbReference type="AlphaFoldDB" id="A0A1G7QFG2"/>
<dbReference type="CDD" id="cd13627">
    <property type="entry name" value="PBP2_AA_binding_like_2"/>
    <property type="match status" value="1"/>
</dbReference>
<evidence type="ECO:0000256" key="6">
    <source>
        <dbReference type="ARBA" id="ARBA00022970"/>
    </source>
</evidence>
<comment type="subcellular location">
    <subcellularLocation>
        <location evidence="1 9">Cell membrane</location>
        <topology evidence="1 9">Multi-pass membrane protein</topology>
    </subcellularLocation>
</comment>
<keyword evidence="6" id="KW-0029">Amino-acid transport</keyword>
<evidence type="ECO:0000256" key="10">
    <source>
        <dbReference type="SAM" id="MobiDB-lite"/>
    </source>
</evidence>
<dbReference type="InterPro" id="IPR001638">
    <property type="entry name" value="Solute-binding_3/MltF_N"/>
</dbReference>
<keyword evidence="3 9" id="KW-0813">Transport</keyword>
<evidence type="ECO:0000256" key="8">
    <source>
        <dbReference type="ARBA" id="ARBA00023136"/>
    </source>
</evidence>
<feature type="transmembrane region" description="Helical" evidence="9">
    <location>
        <begin position="502"/>
        <end position="520"/>
    </location>
</feature>
<evidence type="ECO:0000313" key="13">
    <source>
        <dbReference type="Proteomes" id="UP000199708"/>
    </source>
</evidence>
<keyword evidence="5 9" id="KW-0812">Transmembrane</keyword>
<dbReference type="GO" id="GO:0043190">
    <property type="term" value="C:ATP-binding cassette (ABC) transporter complex"/>
    <property type="evidence" value="ECO:0007669"/>
    <property type="project" value="InterPro"/>
</dbReference>
<evidence type="ECO:0000256" key="1">
    <source>
        <dbReference type="ARBA" id="ARBA00004651"/>
    </source>
</evidence>
<feature type="region of interest" description="Disordered" evidence="10">
    <location>
        <begin position="532"/>
        <end position="551"/>
    </location>
</feature>